<name>A0AA87Z537_FICCA</name>
<evidence type="ECO:0000313" key="1">
    <source>
        <dbReference type="EMBL" id="GMN24450.1"/>
    </source>
</evidence>
<protein>
    <submittedName>
        <fullName evidence="1">Uncharacterized protein</fullName>
    </submittedName>
</protein>
<proteinExistence type="predicted"/>
<dbReference type="Proteomes" id="UP001187192">
    <property type="component" value="Unassembled WGS sequence"/>
</dbReference>
<sequence>MAVTQIFTSQCFSEDGSPVEGGLMDPRLGPMDEDRFLPILDILATFN</sequence>
<accession>A0AA87Z537</accession>
<organism evidence="1 2">
    <name type="scientific">Ficus carica</name>
    <name type="common">Common fig</name>
    <dbReference type="NCBI Taxonomy" id="3494"/>
    <lineage>
        <taxon>Eukaryota</taxon>
        <taxon>Viridiplantae</taxon>
        <taxon>Streptophyta</taxon>
        <taxon>Embryophyta</taxon>
        <taxon>Tracheophyta</taxon>
        <taxon>Spermatophyta</taxon>
        <taxon>Magnoliopsida</taxon>
        <taxon>eudicotyledons</taxon>
        <taxon>Gunneridae</taxon>
        <taxon>Pentapetalae</taxon>
        <taxon>rosids</taxon>
        <taxon>fabids</taxon>
        <taxon>Rosales</taxon>
        <taxon>Moraceae</taxon>
        <taxon>Ficeae</taxon>
        <taxon>Ficus</taxon>
    </lineage>
</organism>
<dbReference type="EMBL" id="BTGU01000001">
    <property type="protein sequence ID" value="GMN24450.1"/>
    <property type="molecule type" value="Genomic_DNA"/>
</dbReference>
<evidence type="ECO:0000313" key="2">
    <source>
        <dbReference type="Proteomes" id="UP001187192"/>
    </source>
</evidence>
<keyword evidence="2" id="KW-1185">Reference proteome</keyword>
<comment type="caution">
    <text evidence="1">The sequence shown here is derived from an EMBL/GenBank/DDBJ whole genome shotgun (WGS) entry which is preliminary data.</text>
</comment>
<reference evidence="1" key="1">
    <citation type="submission" date="2023-07" db="EMBL/GenBank/DDBJ databases">
        <title>draft genome sequence of fig (Ficus carica).</title>
        <authorList>
            <person name="Takahashi T."/>
            <person name="Nishimura K."/>
        </authorList>
    </citation>
    <scope>NUCLEOTIDE SEQUENCE</scope>
</reference>
<dbReference type="AlphaFoldDB" id="A0AA87Z537"/>
<gene>
    <name evidence="1" type="ORF">TIFTF001_000585</name>
</gene>